<dbReference type="SUPFAM" id="SSF47473">
    <property type="entry name" value="EF-hand"/>
    <property type="match status" value="1"/>
</dbReference>
<feature type="domain" description="EF-hand" evidence="7">
    <location>
        <begin position="97"/>
        <end position="132"/>
    </location>
</feature>
<sequence length="189" mass="21933">MGKRNSKLNTDSIGQLAERTHFTEKELRQWHKCFIKDCPEGALTKDAFLRIYGEFFPNGGDPTKFGNFLFKVFDQNKDGMIQFHEFIQALSITSRGNLDEKLNWAFRLYDIDDDGYITRDEMLHIIAAIYGMVGKTEDSEGRSPERRVDRIFQIMDKNHDDRLSMDEFREGTKSDPAILQALSFYDGIV</sequence>
<dbReference type="InterPro" id="IPR018247">
    <property type="entry name" value="EF_Hand_1_Ca_BS"/>
</dbReference>
<feature type="domain" description="EF-hand" evidence="7">
    <location>
        <begin position="61"/>
        <end position="96"/>
    </location>
</feature>
<evidence type="ECO:0000256" key="4">
    <source>
        <dbReference type="ARBA" id="ARBA00022737"/>
    </source>
</evidence>
<proteinExistence type="inferred from homology"/>
<dbReference type="Pfam" id="PF13405">
    <property type="entry name" value="EF-hand_6"/>
    <property type="match status" value="1"/>
</dbReference>
<evidence type="ECO:0000259" key="7">
    <source>
        <dbReference type="PROSITE" id="PS50222"/>
    </source>
</evidence>
<dbReference type="PROSITE" id="PS00018">
    <property type="entry name" value="EF_HAND_1"/>
    <property type="match status" value="3"/>
</dbReference>
<organism evidence="8 9">
    <name type="scientific">Hypsibius exemplaris</name>
    <name type="common">Freshwater tardigrade</name>
    <dbReference type="NCBI Taxonomy" id="2072580"/>
    <lineage>
        <taxon>Eukaryota</taxon>
        <taxon>Metazoa</taxon>
        <taxon>Ecdysozoa</taxon>
        <taxon>Tardigrada</taxon>
        <taxon>Eutardigrada</taxon>
        <taxon>Parachela</taxon>
        <taxon>Hypsibioidea</taxon>
        <taxon>Hypsibiidae</taxon>
        <taxon>Hypsibius</taxon>
    </lineage>
</organism>
<name>A0A1W0XBF8_HYPEX</name>
<dbReference type="AlphaFoldDB" id="A0A1W0XBF8"/>
<keyword evidence="3" id="KW-0479">Metal-binding</keyword>
<keyword evidence="6" id="KW-0449">Lipoprotein</keyword>
<gene>
    <name evidence="8" type="ORF">BV898_01431</name>
</gene>
<dbReference type="Gene3D" id="1.10.238.10">
    <property type="entry name" value="EF-hand"/>
    <property type="match status" value="1"/>
</dbReference>
<keyword evidence="2" id="KW-0519">Myristate</keyword>
<dbReference type="InterPro" id="IPR028846">
    <property type="entry name" value="Recoverin"/>
</dbReference>
<dbReference type="PRINTS" id="PR00450">
    <property type="entry name" value="RECOVERIN"/>
</dbReference>
<dbReference type="Pfam" id="PF13499">
    <property type="entry name" value="EF-hand_7"/>
    <property type="match status" value="1"/>
</dbReference>
<dbReference type="Proteomes" id="UP000192578">
    <property type="component" value="Unassembled WGS sequence"/>
</dbReference>
<dbReference type="EMBL" id="MTYJ01000005">
    <property type="protein sequence ID" value="OQV24843.1"/>
    <property type="molecule type" value="Genomic_DNA"/>
</dbReference>
<dbReference type="InterPro" id="IPR011992">
    <property type="entry name" value="EF-hand-dom_pair"/>
</dbReference>
<evidence type="ECO:0000256" key="1">
    <source>
        <dbReference type="ARBA" id="ARBA00006049"/>
    </source>
</evidence>
<dbReference type="FunFam" id="1.10.238.10:FF:000009">
    <property type="entry name" value="Visinin-like protein 1"/>
    <property type="match status" value="1"/>
</dbReference>
<dbReference type="GO" id="GO:0008048">
    <property type="term" value="F:calcium sensitive guanylate cyclase activator activity"/>
    <property type="evidence" value="ECO:0007669"/>
    <property type="project" value="TreeGrafter"/>
</dbReference>
<keyword evidence="9" id="KW-1185">Reference proteome</keyword>
<dbReference type="GO" id="GO:0005509">
    <property type="term" value="F:calcium ion binding"/>
    <property type="evidence" value="ECO:0007669"/>
    <property type="project" value="InterPro"/>
</dbReference>
<keyword evidence="4" id="KW-0677">Repeat</keyword>
<evidence type="ECO:0000313" key="8">
    <source>
        <dbReference type="EMBL" id="OQV24843.1"/>
    </source>
</evidence>
<feature type="domain" description="EF-hand" evidence="7">
    <location>
        <begin position="143"/>
        <end position="178"/>
    </location>
</feature>
<comment type="caution">
    <text evidence="8">The sequence shown here is derived from an EMBL/GenBank/DDBJ whole genome shotgun (WGS) entry which is preliminary data.</text>
</comment>
<evidence type="ECO:0000256" key="6">
    <source>
        <dbReference type="ARBA" id="ARBA00023288"/>
    </source>
</evidence>
<dbReference type="PANTHER" id="PTHR23055">
    <property type="entry name" value="CALCIUM BINDING PROTEINS"/>
    <property type="match status" value="1"/>
</dbReference>
<dbReference type="PROSITE" id="PS50222">
    <property type="entry name" value="EF_HAND_2"/>
    <property type="match status" value="3"/>
</dbReference>
<dbReference type="CDD" id="cd00051">
    <property type="entry name" value="EFh"/>
    <property type="match status" value="2"/>
</dbReference>
<evidence type="ECO:0000256" key="2">
    <source>
        <dbReference type="ARBA" id="ARBA00022707"/>
    </source>
</evidence>
<protein>
    <submittedName>
        <fullName evidence="8">Neuronal calcium sensor 1</fullName>
    </submittedName>
</protein>
<comment type="similarity">
    <text evidence="1">Belongs to the recoverin family.</text>
</comment>
<evidence type="ECO:0000256" key="3">
    <source>
        <dbReference type="ARBA" id="ARBA00022723"/>
    </source>
</evidence>
<dbReference type="PANTHER" id="PTHR23055:SF198">
    <property type="entry name" value="NEURONAL CALCIUM SENSOR 1"/>
    <property type="match status" value="1"/>
</dbReference>
<accession>A0A1W0XBF8</accession>
<keyword evidence="5" id="KW-0106">Calcium</keyword>
<reference evidence="9" key="1">
    <citation type="submission" date="2017-01" db="EMBL/GenBank/DDBJ databases">
        <title>Comparative genomics of anhydrobiosis in the tardigrade Hypsibius dujardini.</title>
        <authorList>
            <person name="Yoshida Y."/>
            <person name="Koutsovoulos G."/>
            <person name="Laetsch D."/>
            <person name="Stevens L."/>
            <person name="Kumar S."/>
            <person name="Horikawa D."/>
            <person name="Ishino K."/>
            <person name="Komine S."/>
            <person name="Tomita M."/>
            <person name="Blaxter M."/>
            <person name="Arakawa K."/>
        </authorList>
    </citation>
    <scope>NUCLEOTIDE SEQUENCE [LARGE SCALE GENOMIC DNA]</scope>
    <source>
        <strain evidence="9">Z151</strain>
    </source>
</reference>
<evidence type="ECO:0000313" key="9">
    <source>
        <dbReference type="Proteomes" id="UP000192578"/>
    </source>
</evidence>
<evidence type="ECO:0000256" key="5">
    <source>
        <dbReference type="ARBA" id="ARBA00022837"/>
    </source>
</evidence>
<dbReference type="OrthoDB" id="191686at2759"/>
<dbReference type="InterPro" id="IPR002048">
    <property type="entry name" value="EF_hand_dom"/>
</dbReference>
<dbReference type="SMART" id="SM00054">
    <property type="entry name" value="EFh"/>
    <property type="match status" value="3"/>
</dbReference>